<evidence type="ECO:0000256" key="1">
    <source>
        <dbReference type="ARBA" id="ARBA00022676"/>
    </source>
</evidence>
<dbReference type="Gene3D" id="3.40.50.2000">
    <property type="entry name" value="Glycogen Phosphorylase B"/>
    <property type="match status" value="1"/>
</dbReference>
<dbReference type="PANTHER" id="PTHR30160">
    <property type="entry name" value="TETRAACYLDISACCHARIDE 4'-KINASE-RELATED"/>
    <property type="match status" value="1"/>
</dbReference>
<keyword evidence="2 3" id="KW-0808">Transferase</keyword>
<dbReference type="EMBL" id="GG693887">
    <property type="protein sequence ID" value="EES51687.1"/>
    <property type="molecule type" value="Genomic_DNA"/>
</dbReference>
<keyword evidence="1" id="KW-0328">Glycosyltransferase</keyword>
<keyword evidence="4" id="KW-1185">Reference proteome</keyword>
<dbReference type="AlphaFoldDB" id="C6I0N2"/>
<dbReference type="SUPFAM" id="SSF53756">
    <property type="entry name" value="UDP-Glycosyltransferase/glycogen phosphorylase"/>
    <property type="match status" value="1"/>
</dbReference>
<evidence type="ECO:0000313" key="4">
    <source>
        <dbReference type="Proteomes" id="UP000009374"/>
    </source>
</evidence>
<sequence length="480" mass="54569">MVDRLENVEIRWYPKAKDILSKDGTNNPYDLAREEVRNEISGSNGDAFLAYAHFPMPDRHARQESTLEATARTIGLPLGKDVRPYLPLLPSDIQWASNFLSENNLKKDGYAVIAPLSWPNKMWGKSNFESLIDHLYQNFGLRTVVASYPAIGLFTNSGAVCAYDLSLGQLAGLLSLAGLYIGLDSGPSHMCAFFDVPMLVLYIEKKVIPFEVRTLSPHSLLVVESFFSSAPYPSIETVSDSVRFLLEMKSNKDEEIPECLACGRKMDHVVATDGVNIRLMCSCGLVYDRIIRKTESGKFRQIRNQGKENPTTQKPLNLKHPLQIEDVLENEEALKQENFVTLSLPLGHIDPKNSEITPGNFIWGFDSLIYWMGKRGYLPFESSWDQDKLLIKFSTSSYPEGDRLIFPWGKKKIVTSVSRYLHWYTFSRWSDPKILVGIVKSMTELNLSKKERFACSIDAFRTEPSLRSLRWIIKSLFRLD</sequence>
<dbReference type="InterPro" id="IPR002201">
    <property type="entry name" value="Glyco_trans_9"/>
</dbReference>
<dbReference type="InterPro" id="IPR051199">
    <property type="entry name" value="LPS_LOS_Heptosyltrfase"/>
</dbReference>
<dbReference type="GO" id="GO:0009244">
    <property type="term" value="P:lipopolysaccharide core region biosynthetic process"/>
    <property type="evidence" value="ECO:0007669"/>
    <property type="project" value="TreeGrafter"/>
</dbReference>
<reference evidence="3 4" key="1">
    <citation type="journal article" date="2009" name="Appl. Environ. Microbiol.">
        <title>Community genomic and proteomic analyses of chemoautotrophic iron-oxidizing "Leptospirillum rubarum" (Group II) and "Leptospirillum ferrodiazotrophum" (Group III) bacteria in acid mine drainage biofilms.</title>
        <authorList>
            <person name="Goltsman D.S."/>
            <person name="Denef V.J."/>
            <person name="Singer S.W."/>
            <person name="VerBerkmoes N.C."/>
            <person name="Lefsrud M."/>
            <person name="Mueller R.S."/>
            <person name="Dick G.J."/>
            <person name="Sun C.L."/>
            <person name="Wheeler K.E."/>
            <person name="Zemla A."/>
            <person name="Baker B.J."/>
            <person name="Hauser L."/>
            <person name="Land M."/>
            <person name="Shah M.B."/>
            <person name="Thelen M.P."/>
            <person name="Hettich R.L."/>
            <person name="Banfield J.F."/>
        </authorList>
    </citation>
    <scope>NUCLEOTIDE SEQUENCE [LARGE SCALE GENOMIC DNA]</scope>
</reference>
<dbReference type="Pfam" id="PF01075">
    <property type="entry name" value="Glyco_transf_9"/>
    <property type="match status" value="1"/>
</dbReference>
<name>C6I0N2_9BACT</name>
<dbReference type="GO" id="GO:0005829">
    <property type="term" value="C:cytosol"/>
    <property type="evidence" value="ECO:0007669"/>
    <property type="project" value="TreeGrafter"/>
</dbReference>
<gene>
    <name evidence="3" type="ORF">UBAL3_95680124</name>
</gene>
<evidence type="ECO:0000256" key="2">
    <source>
        <dbReference type="ARBA" id="ARBA00022679"/>
    </source>
</evidence>
<dbReference type="Proteomes" id="UP000009374">
    <property type="component" value="Unassembled WGS sequence"/>
</dbReference>
<organism evidence="3 4">
    <name type="scientific">Leptospirillum ferrodiazotrophum</name>
    <dbReference type="NCBI Taxonomy" id="412449"/>
    <lineage>
        <taxon>Bacteria</taxon>
        <taxon>Pseudomonadati</taxon>
        <taxon>Nitrospirota</taxon>
        <taxon>Nitrospiria</taxon>
        <taxon>Nitrospirales</taxon>
        <taxon>Nitrospiraceae</taxon>
        <taxon>Leptospirillum</taxon>
    </lineage>
</organism>
<dbReference type="GO" id="GO:0008713">
    <property type="term" value="F:ADP-heptose-lipopolysaccharide heptosyltransferase activity"/>
    <property type="evidence" value="ECO:0007669"/>
    <property type="project" value="TreeGrafter"/>
</dbReference>
<protein>
    <submittedName>
        <fullName evidence="3">Probable heptosyltransferase family protein</fullName>
    </submittedName>
</protein>
<accession>C6I0N2</accession>
<proteinExistence type="predicted"/>
<evidence type="ECO:0000313" key="3">
    <source>
        <dbReference type="EMBL" id="EES51687.1"/>
    </source>
</evidence>